<dbReference type="SUPFAM" id="SSF53756">
    <property type="entry name" value="UDP-Glycosyltransferase/glycogen phosphorylase"/>
    <property type="match status" value="1"/>
</dbReference>
<dbReference type="EMBL" id="CP043494">
    <property type="protein sequence ID" value="WNG52929.1"/>
    <property type="molecule type" value="Genomic_DNA"/>
</dbReference>
<dbReference type="Pfam" id="PF13439">
    <property type="entry name" value="Glyco_transf_4"/>
    <property type="match status" value="1"/>
</dbReference>
<dbReference type="InterPro" id="IPR028098">
    <property type="entry name" value="Glyco_trans_4-like_N"/>
</dbReference>
<dbReference type="PANTHER" id="PTHR46401:SF2">
    <property type="entry name" value="GLYCOSYLTRANSFERASE WBBK-RELATED"/>
    <property type="match status" value="1"/>
</dbReference>
<evidence type="ECO:0000256" key="1">
    <source>
        <dbReference type="ARBA" id="ARBA00022679"/>
    </source>
</evidence>
<dbReference type="Gene3D" id="3.40.50.2000">
    <property type="entry name" value="Glycogen Phosphorylase B"/>
    <property type="match status" value="2"/>
</dbReference>
<gene>
    <name evidence="3" type="ORF">F0U60_44520</name>
</gene>
<evidence type="ECO:0000313" key="4">
    <source>
        <dbReference type="Proteomes" id="UP001611383"/>
    </source>
</evidence>
<feature type="domain" description="Glycosyltransferase subfamily 4-like N-terminal" evidence="2">
    <location>
        <begin position="7"/>
        <end position="171"/>
    </location>
</feature>
<keyword evidence="1" id="KW-0808">Transferase</keyword>
<protein>
    <submittedName>
        <fullName evidence="3">Glycosyltransferase family 4 protein</fullName>
    </submittedName>
</protein>
<dbReference type="Proteomes" id="UP001611383">
    <property type="component" value="Chromosome"/>
</dbReference>
<accession>A0ABY9XC13</accession>
<dbReference type="Pfam" id="PF13692">
    <property type="entry name" value="Glyco_trans_1_4"/>
    <property type="match status" value="1"/>
</dbReference>
<evidence type="ECO:0000259" key="2">
    <source>
        <dbReference type="Pfam" id="PF13439"/>
    </source>
</evidence>
<sequence>MTTGTSGGVWTYALELSRALGHRGVAVTLATMGAPLTSARWAEVRGVPGLSVEQSTWSFEGPGSTWEDLEAAGEWLLELEERLQPDAVHLNGYCHGALPWRRPPLVVAHDCPLSWWEAVKGEPAVEADVRYRWEVTRGLRAAGHVVVPTAVMREDLVRHYGPLGPASVIPHARRHEDFPPAQVREPFILATGRLWDEARNLEVLETVAPRLNWPVFVAGELQHPAGGEVRARYVRPLGRLPRRELAGYMGRASLFVMPARYEPFGPAVLEAALAGCALVLGDIPSLREVWEGAAVFVPPDDTDMLAGALRRLVAEPVLCSRMSTLARTRALEFSPDRMASAYLGLYADLDRVSGVASPAQPQLARAT</sequence>
<dbReference type="RefSeq" id="WP_395825723.1">
    <property type="nucleotide sequence ID" value="NZ_CP043494.1"/>
</dbReference>
<keyword evidence="4" id="KW-1185">Reference proteome</keyword>
<name>A0ABY9XC13_9BACT</name>
<organism evidence="3 4">
    <name type="scientific">Archangium minus</name>
    <dbReference type="NCBI Taxonomy" id="83450"/>
    <lineage>
        <taxon>Bacteria</taxon>
        <taxon>Pseudomonadati</taxon>
        <taxon>Myxococcota</taxon>
        <taxon>Myxococcia</taxon>
        <taxon>Myxococcales</taxon>
        <taxon>Cystobacterineae</taxon>
        <taxon>Archangiaceae</taxon>
        <taxon>Archangium</taxon>
    </lineage>
</organism>
<evidence type="ECO:0000313" key="3">
    <source>
        <dbReference type="EMBL" id="WNG52929.1"/>
    </source>
</evidence>
<proteinExistence type="predicted"/>
<dbReference type="PANTHER" id="PTHR46401">
    <property type="entry name" value="GLYCOSYLTRANSFERASE WBBK-RELATED"/>
    <property type="match status" value="1"/>
</dbReference>
<reference evidence="3 4" key="1">
    <citation type="submission" date="2019-08" db="EMBL/GenBank/DDBJ databases">
        <title>Archangium and Cystobacter genomes.</title>
        <authorList>
            <person name="Chen I.-C.K."/>
            <person name="Wielgoss S."/>
        </authorList>
    </citation>
    <scope>NUCLEOTIDE SEQUENCE [LARGE SCALE GENOMIC DNA]</scope>
    <source>
        <strain evidence="3 4">Cbm 6</strain>
    </source>
</reference>